<evidence type="ECO:0000313" key="13">
    <source>
        <dbReference type="EMBL" id="MDQ0115472.1"/>
    </source>
</evidence>
<reference evidence="13 14" key="1">
    <citation type="submission" date="2023-07" db="EMBL/GenBank/DDBJ databases">
        <title>Sorghum-associated microbial communities from plants grown in Nebraska, USA.</title>
        <authorList>
            <person name="Schachtman D."/>
        </authorList>
    </citation>
    <scope>NUCLEOTIDE SEQUENCE [LARGE SCALE GENOMIC DNA]</scope>
    <source>
        <strain evidence="13 14">CC482</strain>
    </source>
</reference>
<evidence type="ECO:0000259" key="12">
    <source>
        <dbReference type="PROSITE" id="PS51760"/>
    </source>
</evidence>
<protein>
    <recommendedName>
        <fullName evidence="10">Beta-xylanase</fullName>
        <ecNumber evidence="10">3.2.1.8</ecNumber>
    </recommendedName>
</protein>
<dbReference type="RefSeq" id="WP_307207151.1">
    <property type="nucleotide sequence ID" value="NZ_JAUSSU010000011.1"/>
</dbReference>
<keyword evidence="9 10" id="KW-0624">Polysaccharide degradation</keyword>
<dbReference type="InterPro" id="IPR010502">
    <property type="entry name" value="Carb-bd_dom_fam9"/>
</dbReference>
<evidence type="ECO:0000256" key="4">
    <source>
        <dbReference type="ARBA" id="ARBA00022651"/>
    </source>
</evidence>
<evidence type="ECO:0000256" key="9">
    <source>
        <dbReference type="ARBA" id="ARBA00023326"/>
    </source>
</evidence>
<dbReference type="Pfam" id="PF02018">
    <property type="entry name" value="CBM_4_9"/>
    <property type="match status" value="1"/>
</dbReference>
<keyword evidence="8 10" id="KW-0326">Glycosidase</keyword>
<feature type="signal peptide" evidence="11">
    <location>
        <begin position="1"/>
        <end position="23"/>
    </location>
</feature>
<sequence>MKRLKRFMALGLAAALMLSVATVGSLTSRTQVHAEAAVSSEAEASDEPSEALDRIATDFEDGTVQGWQPRGGSVLLSVSGDAAYSGEYGLKVEGRTQGWNGPTFNVTSFMQVGKTYGITAWVRLPAGSSASSVAMLVERTTDGTAYYESVTSKTATDNGWVKLSGEYTLKNPVSNAGVYFESFDNPTLSFYVDEFVIERVPDPIPIEIEQDIPNLKDVFADDFLLGAALLANEIADVEGPDAQLVKKHFNSLTAGNEMKWDATEPVEGQFTFANADKIVDFAEENGIAVRGHTLIWHSQTPNWVFYDENGNLASKELLFARMKSHIDEVVGRYKGKIYAWDVVNEVIEPGDRKPNGLRNSLWYQIAGEEFIEKAFEYAHAADPDAVLYINDYNTHFTDKRQFIYDLIKRLQDKGIPVQGVGHQTHIGIASPSIQELDDMLAAFRDLGIEQQVTELDMSVYTNDAESYESFPLELQIKQAKRYQAIFEVFKKHADQLTAVIFWGKDDLNTWLRTFPVDRNNWPLLFDERLQAKYAYWALVDPSKVPVETQKAAAVAGTVKVDGNLDDTWKSAKPVTIQSEGSAVASYRTQWSSGQLHLWVDVMDTTVNGNDAVEVFIDENNGKTTSYEADDMKYTFLRSGANPHKPAEYKAVKSATGYVIEASIPLASAALAQTIGFDIRIADRSGSDTALTSWNDIHHKQDADTSGFGELELIEGPRLAKAVSGTPVIDGDIDGIWTCATALTTDRWVQGTSGSSAKVRTLWDGNRLYVLAEVTDSLLTKRSANVWEQDSVEIFLDQNNARTNPYDADDGQYRINFDNEQSVSPGSSSGRLVSAAKLTDNGYIVEASIAWTGTPPVAGSLIGFDVQVNNDQDDDGVRDSIAIWNDMTGMSWQNLSEIGLLELK</sequence>
<gene>
    <name evidence="13" type="ORF">J2T15_004939</name>
</gene>
<comment type="pathway">
    <text evidence="2">Glycan degradation; xylan degradation.</text>
</comment>
<evidence type="ECO:0000256" key="8">
    <source>
        <dbReference type="ARBA" id="ARBA00023295"/>
    </source>
</evidence>
<evidence type="ECO:0000256" key="6">
    <source>
        <dbReference type="ARBA" id="ARBA00022801"/>
    </source>
</evidence>
<dbReference type="InterPro" id="IPR017853">
    <property type="entry name" value="GH"/>
</dbReference>
<dbReference type="InterPro" id="IPR003305">
    <property type="entry name" value="CenC_carb-bd"/>
</dbReference>
<evidence type="ECO:0000256" key="3">
    <source>
        <dbReference type="ARBA" id="ARBA00007495"/>
    </source>
</evidence>
<keyword evidence="6 10" id="KW-0378">Hydrolase</keyword>
<evidence type="ECO:0000256" key="1">
    <source>
        <dbReference type="ARBA" id="ARBA00000681"/>
    </source>
</evidence>
<dbReference type="SUPFAM" id="SSF49785">
    <property type="entry name" value="Galactose-binding domain-like"/>
    <property type="match status" value="1"/>
</dbReference>
<comment type="similarity">
    <text evidence="3 10">Belongs to the glycosyl hydrolase 10 (cellulase F) family.</text>
</comment>
<dbReference type="Proteomes" id="UP001229346">
    <property type="component" value="Unassembled WGS sequence"/>
</dbReference>
<evidence type="ECO:0000256" key="5">
    <source>
        <dbReference type="ARBA" id="ARBA00022737"/>
    </source>
</evidence>
<feature type="domain" description="GH10" evidence="12">
    <location>
        <begin position="209"/>
        <end position="541"/>
    </location>
</feature>
<dbReference type="GO" id="GO:0031176">
    <property type="term" value="F:endo-1,4-beta-xylanase activity"/>
    <property type="evidence" value="ECO:0007669"/>
    <property type="project" value="UniProtKB-EC"/>
</dbReference>
<dbReference type="CDD" id="cd00005">
    <property type="entry name" value="CBM9_like_1"/>
    <property type="match status" value="1"/>
</dbReference>
<keyword evidence="14" id="KW-1185">Reference proteome</keyword>
<dbReference type="PROSITE" id="PS51760">
    <property type="entry name" value="GH10_2"/>
    <property type="match status" value="1"/>
</dbReference>
<dbReference type="EC" id="3.2.1.8" evidence="10"/>
<keyword evidence="7 10" id="KW-0119">Carbohydrate metabolism</keyword>
<dbReference type="InterPro" id="IPR001000">
    <property type="entry name" value="GH10_dom"/>
</dbReference>
<dbReference type="InterPro" id="IPR044846">
    <property type="entry name" value="GH10"/>
</dbReference>
<comment type="caution">
    <text evidence="13">The sequence shown here is derived from an EMBL/GenBank/DDBJ whole genome shotgun (WGS) entry which is preliminary data.</text>
</comment>
<organism evidence="13 14">
    <name type="scientific">Paenibacillus harenae</name>
    <dbReference type="NCBI Taxonomy" id="306543"/>
    <lineage>
        <taxon>Bacteria</taxon>
        <taxon>Bacillati</taxon>
        <taxon>Bacillota</taxon>
        <taxon>Bacilli</taxon>
        <taxon>Bacillales</taxon>
        <taxon>Paenibacillaceae</taxon>
        <taxon>Paenibacillus</taxon>
    </lineage>
</organism>
<dbReference type="Gene3D" id="2.60.120.260">
    <property type="entry name" value="Galactose-binding domain-like"/>
    <property type="match status" value="1"/>
</dbReference>
<dbReference type="SUPFAM" id="SSF49344">
    <property type="entry name" value="CBD9-like"/>
    <property type="match status" value="2"/>
</dbReference>
<evidence type="ECO:0000256" key="11">
    <source>
        <dbReference type="SAM" id="SignalP"/>
    </source>
</evidence>
<dbReference type="SUPFAM" id="SSF51445">
    <property type="entry name" value="(Trans)glycosidases"/>
    <property type="match status" value="1"/>
</dbReference>
<comment type="catalytic activity">
    <reaction evidence="1 10">
        <text>Endohydrolysis of (1-&gt;4)-beta-D-xylosidic linkages in xylans.</text>
        <dbReference type="EC" id="3.2.1.8"/>
    </reaction>
</comment>
<proteinExistence type="inferred from homology"/>
<keyword evidence="5" id="KW-0677">Repeat</keyword>
<dbReference type="Gene3D" id="3.20.20.80">
    <property type="entry name" value="Glycosidases"/>
    <property type="match status" value="1"/>
</dbReference>
<feature type="chain" id="PRO_5045959736" description="Beta-xylanase" evidence="11">
    <location>
        <begin position="24"/>
        <end position="903"/>
    </location>
</feature>
<dbReference type="PRINTS" id="PR00134">
    <property type="entry name" value="GLHYDRLASE10"/>
</dbReference>
<name>A0ABT9U748_PAEHA</name>
<evidence type="ECO:0000256" key="2">
    <source>
        <dbReference type="ARBA" id="ARBA00004851"/>
    </source>
</evidence>
<keyword evidence="11" id="KW-0732">Signal</keyword>
<dbReference type="SMART" id="SM00633">
    <property type="entry name" value="Glyco_10"/>
    <property type="match status" value="1"/>
</dbReference>
<dbReference type="EMBL" id="JAUSSU010000011">
    <property type="protein sequence ID" value="MDQ0115472.1"/>
    <property type="molecule type" value="Genomic_DNA"/>
</dbReference>
<dbReference type="PANTHER" id="PTHR31490">
    <property type="entry name" value="GLYCOSYL HYDROLASE"/>
    <property type="match status" value="1"/>
</dbReference>
<evidence type="ECO:0000256" key="10">
    <source>
        <dbReference type="RuleBase" id="RU361174"/>
    </source>
</evidence>
<dbReference type="PANTHER" id="PTHR31490:SF90">
    <property type="entry name" value="ENDO-1,4-BETA-XYLANASE A"/>
    <property type="match status" value="1"/>
</dbReference>
<evidence type="ECO:0000256" key="7">
    <source>
        <dbReference type="ARBA" id="ARBA00023277"/>
    </source>
</evidence>
<accession>A0ABT9U748</accession>
<dbReference type="Pfam" id="PF06452">
    <property type="entry name" value="CBM9_1"/>
    <property type="match status" value="2"/>
</dbReference>
<keyword evidence="4" id="KW-0858">Xylan degradation</keyword>
<dbReference type="Pfam" id="PF00331">
    <property type="entry name" value="Glyco_hydro_10"/>
    <property type="match status" value="1"/>
</dbReference>
<dbReference type="Gene3D" id="2.60.40.1190">
    <property type="match status" value="2"/>
</dbReference>
<dbReference type="InterPro" id="IPR008979">
    <property type="entry name" value="Galactose-bd-like_sf"/>
</dbReference>
<evidence type="ECO:0000313" key="14">
    <source>
        <dbReference type="Proteomes" id="UP001229346"/>
    </source>
</evidence>